<feature type="domain" description="Type II/III secretion system secretin-like" evidence="12">
    <location>
        <begin position="486"/>
        <end position="653"/>
    </location>
</feature>
<dbReference type="InterPro" id="IPR004846">
    <property type="entry name" value="T2SS/T3SS_dom"/>
</dbReference>
<sequence length="711" mass="75122">MNINKRHFFLKILLCLLCNQMAFMPIVSAQNNSPTESATITLSFNNADIESVASVVAKTTGQTILVDPQVKGTITLISNKPVTKTKALDSFSTALRTSGFALVETNGIYRVVTQADAKLVSTSVTTGKVKQEGDQIITRVFKLNYESANSLLPVLRPLVSPNNTINAYPGNNTIVVTDYASNIQRISELLDSIDAPTSSDVQTIKLRYAIALDIASMLNKVLDSGSAGGADGSNKTVIMADARSNSLLIRSASPEKIRQIRALVAKLDAPGNSNGNIWVVPLRNAEATKLAVTLRAIVAADAALSAQVASGSVNQGVSNTLNGTTNTQSSQTASSSAGSMAATSALTSSSAPTTGGIIQAEPATNSIIITASEPLYRNLRHVIDQLDKRRGQVYIESIIVEVSSTNAAELGIQWQGLIGAGNQNTGFGGTNFGVGGNNIINLSQSTGAILNPSTATATTVQPGQGLNLGLLTKFNGVTAMSALVSALATTTGTNILSTPNLITLDNEEARIVVGQNIPVQTGSYATTGGVATVNPFTTYNRQDVGLILRVRPQISENAIVKMQIYQEVSSVVAATANASSGPTLNKRDIETNVIVDDGQILVLGGLIDNQYTDSSSGIPYLSQIPIIGALFRSDSNTRTKTNLLVFLRPYILRDKGQDQEITANRMQFMDAKQGEFKPSTMLLPPVKDMPKLEEVTPPIVKPTSPLQNSAK</sequence>
<comment type="caution">
    <text evidence="15">The sequence shown here is derived from an EMBL/GenBank/DDBJ whole genome shotgun (WGS) entry which is preliminary data.</text>
</comment>
<evidence type="ECO:0000256" key="1">
    <source>
        <dbReference type="ARBA" id="ARBA00004442"/>
    </source>
</evidence>
<name>A0ABX9F7Q1_9BURK</name>
<dbReference type="InterPro" id="IPR050810">
    <property type="entry name" value="Bact_Secretion_Sys_Channel"/>
</dbReference>
<keyword evidence="4" id="KW-1134">Transmembrane beta strand</keyword>
<dbReference type="Pfam" id="PF03958">
    <property type="entry name" value="Secretin_N"/>
    <property type="match status" value="3"/>
</dbReference>
<evidence type="ECO:0000259" key="14">
    <source>
        <dbReference type="Pfam" id="PF21305"/>
    </source>
</evidence>
<evidence type="ECO:0000256" key="11">
    <source>
        <dbReference type="SAM" id="SignalP"/>
    </source>
</evidence>
<evidence type="ECO:0000256" key="10">
    <source>
        <dbReference type="RuleBase" id="RU004004"/>
    </source>
</evidence>
<feature type="domain" description="NolW-like" evidence="13">
    <location>
        <begin position="279"/>
        <end position="392"/>
    </location>
</feature>
<feature type="domain" description="NolW-like" evidence="13">
    <location>
        <begin position="138"/>
        <end position="197"/>
    </location>
</feature>
<evidence type="ECO:0000256" key="3">
    <source>
        <dbReference type="ARBA" id="ARBA00022448"/>
    </source>
</evidence>
<protein>
    <submittedName>
        <fullName evidence="15">Type II secretion system protein GspD</fullName>
    </submittedName>
</protein>
<keyword evidence="6 11" id="KW-0732">Signal</keyword>
<dbReference type="Proteomes" id="UP000251072">
    <property type="component" value="Unassembled WGS sequence"/>
</dbReference>
<dbReference type="InterPro" id="IPR049371">
    <property type="entry name" value="GspD-like_N0"/>
</dbReference>
<evidence type="ECO:0000256" key="5">
    <source>
        <dbReference type="ARBA" id="ARBA00022692"/>
    </source>
</evidence>
<reference evidence="15 16" key="1">
    <citation type="submission" date="2018-06" db="EMBL/GenBank/DDBJ databases">
        <title>Genome of strain Polynucleobacter sp. FUKU-NW-11.</title>
        <authorList>
            <person name="Hahn M.W."/>
        </authorList>
    </citation>
    <scope>NUCLEOTIDE SEQUENCE [LARGE SCALE GENOMIC DNA]</scope>
    <source>
        <strain evidence="16">FUKU-NW11</strain>
    </source>
</reference>
<dbReference type="InterPro" id="IPR038591">
    <property type="entry name" value="NolW-like_sf"/>
</dbReference>
<comment type="subcellular location">
    <subcellularLocation>
        <location evidence="1 10">Cell outer membrane</location>
    </subcellularLocation>
</comment>
<feature type="domain" description="GspD-like N0" evidence="14">
    <location>
        <begin position="42"/>
        <end position="111"/>
    </location>
</feature>
<keyword evidence="3 10" id="KW-0813">Transport</keyword>
<feature type="chain" id="PRO_5046366692" evidence="11">
    <location>
        <begin position="30"/>
        <end position="711"/>
    </location>
</feature>
<evidence type="ECO:0000313" key="16">
    <source>
        <dbReference type="Proteomes" id="UP000251072"/>
    </source>
</evidence>
<evidence type="ECO:0000256" key="4">
    <source>
        <dbReference type="ARBA" id="ARBA00022452"/>
    </source>
</evidence>
<evidence type="ECO:0000256" key="2">
    <source>
        <dbReference type="ARBA" id="ARBA00006980"/>
    </source>
</evidence>
<keyword evidence="5" id="KW-0812">Transmembrane</keyword>
<keyword evidence="8" id="KW-0472">Membrane</keyword>
<evidence type="ECO:0000256" key="9">
    <source>
        <dbReference type="ARBA" id="ARBA00023237"/>
    </source>
</evidence>
<proteinExistence type="inferred from homology"/>
<dbReference type="InterPro" id="IPR005644">
    <property type="entry name" value="NolW-like"/>
</dbReference>
<comment type="similarity">
    <text evidence="2">Belongs to the bacterial secretin family. GSP D subfamily.</text>
</comment>
<dbReference type="PANTHER" id="PTHR30332">
    <property type="entry name" value="PROBABLE GENERAL SECRETION PATHWAY PROTEIN D"/>
    <property type="match status" value="1"/>
</dbReference>
<organism evidence="15 16">
    <name type="scientific">Polynucleobacter paneuropaeus</name>
    <dbReference type="NCBI Taxonomy" id="2527775"/>
    <lineage>
        <taxon>Bacteria</taxon>
        <taxon>Pseudomonadati</taxon>
        <taxon>Pseudomonadota</taxon>
        <taxon>Betaproteobacteria</taxon>
        <taxon>Burkholderiales</taxon>
        <taxon>Burkholderiaceae</taxon>
        <taxon>Polynucleobacter</taxon>
    </lineage>
</organism>
<dbReference type="EMBL" id="QMCH01000014">
    <property type="protein sequence ID" value="RAZ40815.1"/>
    <property type="molecule type" value="Genomic_DNA"/>
</dbReference>
<dbReference type="Pfam" id="PF00263">
    <property type="entry name" value="Secretin"/>
    <property type="match status" value="1"/>
</dbReference>
<evidence type="ECO:0000259" key="12">
    <source>
        <dbReference type="Pfam" id="PF00263"/>
    </source>
</evidence>
<gene>
    <name evidence="15" type="primary">gspD</name>
    <name evidence="15" type="ORF">DP176_08440</name>
</gene>
<dbReference type="Pfam" id="PF21305">
    <property type="entry name" value="type_II_gspD_N0"/>
    <property type="match status" value="1"/>
</dbReference>
<evidence type="ECO:0000256" key="8">
    <source>
        <dbReference type="ARBA" id="ARBA00023136"/>
    </source>
</evidence>
<dbReference type="PRINTS" id="PR00811">
    <property type="entry name" value="BCTERIALGSPD"/>
</dbReference>
<keyword evidence="16" id="KW-1185">Reference proteome</keyword>
<dbReference type="InterPro" id="IPR013356">
    <property type="entry name" value="T2SS_GspD"/>
</dbReference>
<keyword evidence="9" id="KW-0998">Cell outer membrane</keyword>
<feature type="domain" description="NolW-like" evidence="13">
    <location>
        <begin position="201"/>
        <end position="271"/>
    </location>
</feature>
<evidence type="ECO:0000256" key="7">
    <source>
        <dbReference type="ARBA" id="ARBA00022927"/>
    </source>
</evidence>
<dbReference type="InterPro" id="IPR001775">
    <property type="entry name" value="GspD/PilQ"/>
</dbReference>
<dbReference type="PANTHER" id="PTHR30332:SF24">
    <property type="entry name" value="SECRETIN GSPD-RELATED"/>
    <property type="match status" value="1"/>
</dbReference>
<evidence type="ECO:0000259" key="13">
    <source>
        <dbReference type="Pfam" id="PF03958"/>
    </source>
</evidence>
<keyword evidence="7" id="KW-0653">Protein transport</keyword>
<dbReference type="NCBIfam" id="TIGR02517">
    <property type="entry name" value="type_II_gspD"/>
    <property type="match status" value="1"/>
</dbReference>
<accession>A0ABX9F7Q1</accession>
<evidence type="ECO:0000256" key="6">
    <source>
        <dbReference type="ARBA" id="ARBA00022729"/>
    </source>
</evidence>
<feature type="signal peptide" evidence="11">
    <location>
        <begin position="1"/>
        <end position="29"/>
    </location>
</feature>
<dbReference type="Gene3D" id="3.30.1370.120">
    <property type="match status" value="3"/>
</dbReference>
<evidence type="ECO:0000313" key="15">
    <source>
        <dbReference type="EMBL" id="RAZ40815.1"/>
    </source>
</evidence>